<dbReference type="PANTHER" id="PTHR22835">
    <property type="entry name" value="ZINC FINGER FYVE DOMAIN CONTAINING PROTEIN"/>
    <property type="match status" value="1"/>
</dbReference>
<dbReference type="Proteomes" id="UP000655225">
    <property type="component" value="Unassembled WGS sequence"/>
</dbReference>
<comment type="caution">
    <text evidence="6">The sequence shown here is derived from an EMBL/GenBank/DDBJ whole genome shotgun (WGS) entry which is preliminary data.</text>
</comment>
<name>A0A835DV08_TETSI</name>
<accession>A0A835DV08</accession>
<keyword evidence="7" id="KW-1185">Reference proteome</keyword>
<evidence type="ECO:0000256" key="2">
    <source>
        <dbReference type="ARBA" id="ARBA00022729"/>
    </source>
</evidence>
<keyword evidence="3" id="KW-0378">Hydrolase</keyword>
<dbReference type="AlphaFoldDB" id="A0A835DV08"/>
<evidence type="ECO:0000256" key="4">
    <source>
        <dbReference type="ARBA" id="ARBA00023180"/>
    </source>
</evidence>
<proteinExistence type="inferred from homology"/>
<reference evidence="6 7" key="1">
    <citation type="submission" date="2020-04" db="EMBL/GenBank/DDBJ databases">
        <title>Plant Genome Project.</title>
        <authorList>
            <person name="Zhang R.-G."/>
        </authorList>
    </citation>
    <scope>NUCLEOTIDE SEQUENCE [LARGE SCALE GENOMIC DNA]</scope>
    <source>
        <strain evidence="6">YNK0</strain>
        <tissue evidence="6">Leaf</tissue>
    </source>
</reference>
<feature type="chain" id="PRO_5032545469" evidence="5">
    <location>
        <begin position="25"/>
        <end position="384"/>
    </location>
</feature>
<evidence type="ECO:0000256" key="3">
    <source>
        <dbReference type="ARBA" id="ARBA00022801"/>
    </source>
</evidence>
<evidence type="ECO:0000256" key="1">
    <source>
        <dbReference type="ARBA" id="ARBA00008668"/>
    </source>
</evidence>
<dbReference type="PANTHER" id="PTHR22835:SF683">
    <property type="entry name" value="OS05G0506800 PROTEIN"/>
    <property type="match status" value="1"/>
</dbReference>
<dbReference type="InterPro" id="IPR035669">
    <property type="entry name" value="SGNH_plant_lipase-like"/>
</dbReference>
<comment type="similarity">
    <text evidence="1">Belongs to the 'GDSL' lipolytic enzyme family.</text>
</comment>
<protein>
    <submittedName>
        <fullName evidence="6">Uncharacterized protein</fullName>
    </submittedName>
</protein>
<dbReference type="InterPro" id="IPR036514">
    <property type="entry name" value="SGNH_hydro_sf"/>
</dbReference>
<sequence length="384" mass="42917">MKKLTPMALQSLVFSLLTILLVLAKTEPVLCEYTSIFSFGDSYTDTGNLICLYPNESGFHFPYGETYFGHPTGRFSNGRLIVDFLAQSLGLPLLPPYLARKSGQEFRRGVNFAVAGATALDNAFFEERGIDYPYTNISLGNQLSWFKELLPSLCDQSSSKSLFLVGEIGGNDYVYSFSAGRSLEEIRTFVPDVIDAISSAIQLVVKHGAVTVMVPGNIPMGCLSLFLTQFQSSNEEDYDPQTGCLRWLNEFSMYHNHLLQKELNRMQELHPHVTFIYADYYNASMRFFRHPHQFGFSKGSLTACCGGGGPYNYNKSLLCGNRGASVLNDPSLYADWDGEHMTEAAYKTIASYILQGFNDIPDSSHQYLTLITSKEYRASLLQNS</sequence>
<dbReference type="InterPro" id="IPR001087">
    <property type="entry name" value="GDSL"/>
</dbReference>
<organism evidence="6 7">
    <name type="scientific">Tetracentron sinense</name>
    <name type="common">Spur-leaf</name>
    <dbReference type="NCBI Taxonomy" id="13715"/>
    <lineage>
        <taxon>Eukaryota</taxon>
        <taxon>Viridiplantae</taxon>
        <taxon>Streptophyta</taxon>
        <taxon>Embryophyta</taxon>
        <taxon>Tracheophyta</taxon>
        <taxon>Spermatophyta</taxon>
        <taxon>Magnoliopsida</taxon>
        <taxon>Trochodendrales</taxon>
        <taxon>Trochodendraceae</taxon>
        <taxon>Tetracentron</taxon>
    </lineage>
</organism>
<dbReference type="EMBL" id="JABCRI010000001">
    <property type="protein sequence ID" value="KAF8413779.1"/>
    <property type="molecule type" value="Genomic_DNA"/>
</dbReference>
<dbReference type="OrthoDB" id="1600564at2759"/>
<dbReference type="CDD" id="cd01837">
    <property type="entry name" value="SGNH_plant_lipase_like"/>
    <property type="match status" value="1"/>
</dbReference>
<dbReference type="SUPFAM" id="SSF52266">
    <property type="entry name" value="SGNH hydrolase"/>
    <property type="match status" value="1"/>
</dbReference>
<dbReference type="Gene3D" id="3.40.50.1110">
    <property type="entry name" value="SGNH hydrolase"/>
    <property type="match status" value="1"/>
</dbReference>
<feature type="signal peptide" evidence="5">
    <location>
        <begin position="1"/>
        <end position="24"/>
    </location>
</feature>
<evidence type="ECO:0000256" key="5">
    <source>
        <dbReference type="SAM" id="SignalP"/>
    </source>
</evidence>
<evidence type="ECO:0000313" key="6">
    <source>
        <dbReference type="EMBL" id="KAF8413779.1"/>
    </source>
</evidence>
<keyword evidence="2 5" id="KW-0732">Signal</keyword>
<gene>
    <name evidence="6" type="ORF">HHK36_001772</name>
</gene>
<dbReference type="GO" id="GO:0016788">
    <property type="term" value="F:hydrolase activity, acting on ester bonds"/>
    <property type="evidence" value="ECO:0007669"/>
    <property type="project" value="InterPro"/>
</dbReference>
<dbReference type="Pfam" id="PF00657">
    <property type="entry name" value="Lipase_GDSL"/>
    <property type="match status" value="1"/>
</dbReference>
<evidence type="ECO:0000313" key="7">
    <source>
        <dbReference type="Proteomes" id="UP000655225"/>
    </source>
</evidence>
<dbReference type="OMA" id="HPHANIM"/>
<keyword evidence="4" id="KW-0325">Glycoprotein</keyword>